<gene>
    <name evidence="10" type="ORF">BWR18_06380</name>
</gene>
<evidence type="ECO:0000256" key="2">
    <source>
        <dbReference type="ARBA" id="ARBA00006236"/>
    </source>
</evidence>
<reference evidence="10 11" key="1">
    <citation type="submission" date="2017-01" db="EMBL/GenBank/DDBJ databases">
        <title>Complete genome of Tateyamaria omphalii DOK1-4 isolated from seawater in Dokdo.</title>
        <authorList>
            <person name="Kim J.H."/>
            <person name="Chi W.-J."/>
        </authorList>
    </citation>
    <scope>NUCLEOTIDE SEQUENCE [LARGE SCALE GENOMIC DNA]</scope>
    <source>
        <strain evidence="10 11">DOK1-4</strain>
    </source>
</reference>
<evidence type="ECO:0000256" key="7">
    <source>
        <dbReference type="ARBA" id="ARBA00023136"/>
    </source>
</evidence>
<feature type="transmembrane region" description="Helical" evidence="8">
    <location>
        <begin position="239"/>
        <end position="257"/>
    </location>
</feature>
<dbReference type="GO" id="GO:0042910">
    <property type="term" value="F:xenobiotic transmembrane transporter activity"/>
    <property type="evidence" value="ECO:0007669"/>
    <property type="project" value="InterPro"/>
</dbReference>
<evidence type="ECO:0000256" key="4">
    <source>
        <dbReference type="ARBA" id="ARBA00022475"/>
    </source>
</evidence>
<dbReference type="InterPro" id="IPR004812">
    <property type="entry name" value="Efflux_drug-R_Bcr/CmlA"/>
</dbReference>
<dbReference type="Gene3D" id="1.20.1720.10">
    <property type="entry name" value="Multidrug resistance protein D"/>
    <property type="match status" value="1"/>
</dbReference>
<comment type="similarity">
    <text evidence="2 8">Belongs to the major facilitator superfamily. Bcr/CmlA family.</text>
</comment>
<sequence>MTKAPPHLVTLVLLTALSVLTLNMFLPALPAMREAFGVSEAVMGRSISLYMLAAAVLQVLIGPLSDRVGRRPVILGLLVVYGLASVLCLLAQDITLFLIARTGQAVAVGGGILASAVVRDMYQGRVAAAKLSLIASAMAVAPMLAPMVGGLLETAFGWRSVFVVYAALGAGLLLWCLRDLGETHGTRQGQRLQFAALLQSRLFWAYVGLQALGVGTFYMFLTGAPFVAAGVFGLSPAQIGIGLGSTTAGFLVGAGVSARLVERVGPMRLILLGRMVPIAGLGAALTYYSGGGALVWPLFLSTVTIGIGNGLSLANANAGALSVRPDLAGSASGVSGAVGLGLGAGLSWLTTAVLGGRATPEGLLMLMLVTLVLALGAALAAARWEQGETGLSKPKTP</sequence>
<keyword evidence="7 8" id="KW-0472">Membrane</keyword>
<feature type="transmembrane region" description="Helical" evidence="8">
    <location>
        <begin position="47"/>
        <end position="65"/>
    </location>
</feature>
<dbReference type="Proteomes" id="UP000186336">
    <property type="component" value="Chromosome"/>
</dbReference>
<feature type="transmembrane region" description="Helical" evidence="8">
    <location>
        <begin position="327"/>
        <end position="350"/>
    </location>
</feature>
<dbReference type="AlphaFoldDB" id="A0A1P8MTD7"/>
<evidence type="ECO:0000256" key="5">
    <source>
        <dbReference type="ARBA" id="ARBA00022692"/>
    </source>
</evidence>
<dbReference type="NCBIfam" id="TIGR00710">
    <property type="entry name" value="efflux_Bcr_CflA"/>
    <property type="match status" value="1"/>
</dbReference>
<keyword evidence="4" id="KW-1003">Cell membrane</keyword>
<proteinExistence type="inferred from homology"/>
<feature type="transmembrane region" description="Helical" evidence="8">
    <location>
        <begin position="131"/>
        <end position="152"/>
    </location>
</feature>
<dbReference type="InterPro" id="IPR050189">
    <property type="entry name" value="MFS_Efflux_Transporters"/>
</dbReference>
<dbReference type="RefSeq" id="WP_076627209.1">
    <property type="nucleotide sequence ID" value="NZ_CP019312.1"/>
</dbReference>
<dbReference type="InterPro" id="IPR020846">
    <property type="entry name" value="MFS_dom"/>
</dbReference>
<accession>A0A1P8MTD7</accession>
<feature type="transmembrane region" description="Helical" evidence="8">
    <location>
        <begin position="202"/>
        <end position="227"/>
    </location>
</feature>
<dbReference type="EMBL" id="CP019312">
    <property type="protein sequence ID" value="APX11346.1"/>
    <property type="molecule type" value="Genomic_DNA"/>
</dbReference>
<keyword evidence="8" id="KW-0997">Cell inner membrane</keyword>
<dbReference type="CDD" id="cd17320">
    <property type="entry name" value="MFS_MdfA_MDR_like"/>
    <property type="match status" value="1"/>
</dbReference>
<dbReference type="PROSITE" id="PS50850">
    <property type="entry name" value="MFS"/>
    <property type="match status" value="1"/>
</dbReference>
<dbReference type="PROSITE" id="PS00216">
    <property type="entry name" value="SUGAR_TRANSPORT_1"/>
    <property type="match status" value="1"/>
</dbReference>
<feature type="transmembrane region" description="Helical" evidence="8">
    <location>
        <begin position="98"/>
        <end position="119"/>
    </location>
</feature>
<feature type="transmembrane region" description="Helical" evidence="8">
    <location>
        <begin position="362"/>
        <end position="382"/>
    </location>
</feature>
<keyword evidence="6 8" id="KW-1133">Transmembrane helix</keyword>
<evidence type="ECO:0000256" key="8">
    <source>
        <dbReference type="RuleBase" id="RU365088"/>
    </source>
</evidence>
<evidence type="ECO:0000256" key="1">
    <source>
        <dbReference type="ARBA" id="ARBA00004651"/>
    </source>
</evidence>
<evidence type="ECO:0000256" key="3">
    <source>
        <dbReference type="ARBA" id="ARBA00022448"/>
    </source>
</evidence>
<keyword evidence="11" id="KW-1185">Reference proteome</keyword>
<evidence type="ECO:0000313" key="10">
    <source>
        <dbReference type="EMBL" id="APX11346.1"/>
    </source>
</evidence>
<protein>
    <recommendedName>
        <fullName evidence="8">Bcr/CflA family efflux transporter</fullName>
    </recommendedName>
</protein>
<evidence type="ECO:0000313" key="11">
    <source>
        <dbReference type="Proteomes" id="UP000186336"/>
    </source>
</evidence>
<dbReference type="InterPro" id="IPR036259">
    <property type="entry name" value="MFS_trans_sf"/>
</dbReference>
<dbReference type="PANTHER" id="PTHR43124">
    <property type="entry name" value="PURINE EFFLUX PUMP PBUE"/>
    <property type="match status" value="1"/>
</dbReference>
<dbReference type="SUPFAM" id="SSF103473">
    <property type="entry name" value="MFS general substrate transporter"/>
    <property type="match status" value="1"/>
</dbReference>
<feature type="transmembrane region" description="Helical" evidence="8">
    <location>
        <begin position="158"/>
        <end position="181"/>
    </location>
</feature>
<dbReference type="InterPro" id="IPR011701">
    <property type="entry name" value="MFS"/>
</dbReference>
<keyword evidence="5 8" id="KW-0812">Transmembrane</keyword>
<name>A0A1P8MTD7_9RHOB</name>
<evidence type="ECO:0000259" key="9">
    <source>
        <dbReference type="PROSITE" id="PS50850"/>
    </source>
</evidence>
<dbReference type="STRING" id="299262.BWR18_06380"/>
<evidence type="ECO:0000256" key="6">
    <source>
        <dbReference type="ARBA" id="ARBA00022989"/>
    </source>
</evidence>
<dbReference type="GO" id="GO:0005886">
    <property type="term" value="C:plasma membrane"/>
    <property type="evidence" value="ECO:0007669"/>
    <property type="project" value="UniProtKB-SubCell"/>
</dbReference>
<feature type="domain" description="Major facilitator superfamily (MFS) profile" evidence="9">
    <location>
        <begin position="7"/>
        <end position="385"/>
    </location>
</feature>
<dbReference type="KEGG" id="tom:BWR18_06380"/>
<dbReference type="GO" id="GO:1990961">
    <property type="term" value="P:xenobiotic detoxification by transmembrane export across the plasma membrane"/>
    <property type="evidence" value="ECO:0007669"/>
    <property type="project" value="InterPro"/>
</dbReference>
<dbReference type="PANTHER" id="PTHR43124:SF3">
    <property type="entry name" value="CHLORAMPHENICOL EFFLUX PUMP RV0191"/>
    <property type="match status" value="1"/>
</dbReference>
<comment type="subcellular location">
    <subcellularLocation>
        <location evidence="8">Cell inner membrane</location>
        <topology evidence="8">Multi-pass membrane protein</topology>
    </subcellularLocation>
    <subcellularLocation>
        <location evidence="1">Cell membrane</location>
        <topology evidence="1">Multi-pass membrane protein</topology>
    </subcellularLocation>
</comment>
<dbReference type="InterPro" id="IPR005829">
    <property type="entry name" value="Sugar_transporter_CS"/>
</dbReference>
<organism evidence="10 11">
    <name type="scientific">Tateyamaria omphalii</name>
    <dbReference type="NCBI Taxonomy" id="299262"/>
    <lineage>
        <taxon>Bacteria</taxon>
        <taxon>Pseudomonadati</taxon>
        <taxon>Pseudomonadota</taxon>
        <taxon>Alphaproteobacteria</taxon>
        <taxon>Rhodobacterales</taxon>
        <taxon>Roseobacteraceae</taxon>
        <taxon>Tateyamaria</taxon>
    </lineage>
</organism>
<dbReference type="OrthoDB" id="9800416at2"/>
<keyword evidence="3 8" id="KW-0813">Transport</keyword>
<feature type="transmembrane region" description="Helical" evidence="8">
    <location>
        <begin position="72"/>
        <end position="92"/>
    </location>
</feature>
<comment type="caution">
    <text evidence="8">Lacks conserved residue(s) required for the propagation of feature annotation.</text>
</comment>
<dbReference type="Pfam" id="PF07690">
    <property type="entry name" value="MFS_1"/>
    <property type="match status" value="1"/>
</dbReference>